<dbReference type="SUPFAM" id="SSF50998">
    <property type="entry name" value="Quinoprotein alcohol dehydrogenase-like"/>
    <property type="match status" value="1"/>
</dbReference>
<accession>A0A1C6K6H7</accession>
<keyword evidence="2" id="KW-1133">Transmembrane helix</keyword>
<feature type="region of interest" description="Disordered" evidence="1">
    <location>
        <begin position="796"/>
        <end position="817"/>
    </location>
</feature>
<evidence type="ECO:0000256" key="2">
    <source>
        <dbReference type="SAM" id="Phobius"/>
    </source>
</evidence>
<organism evidence="4">
    <name type="scientific">uncultured Anaerotruncus sp</name>
    <dbReference type="NCBI Taxonomy" id="905011"/>
    <lineage>
        <taxon>Bacteria</taxon>
        <taxon>Bacillati</taxon>
        <taxon>Bacillota</taxon>
        <taxon>Clostridia</taxon>
        <taxon>Eubacteriales</taxon>
        <taxon>Oscillospiraceae</taxon>
        <taxon>Anaerotruncus</taxon>
        <taxon>environmental samples</taxon>
    </lineage>
</organism>
<keyword evidence="2" id="KW-0812">Transmembrane</keyword>
<dbReference type="EMBL" id="FMHG01000003">
    <property type="protein sequence ID" value="SCJ89934.1"/>
    <property type="molecule type" value="Genomic_DNA"/>
</dbReference>
<reference evidence="4" key="1">
    <citation type="submission" date="2015-09" db="EMBL/GenBank/DDBJ databases">
        <authorList>
            <consortium name="Pathogen Informatics"/>
        </authorList>
    </citation>
    <scope>NUCLEOTIDE SEQUENCE</scope>
    <source>
        <strain evidence="4">2789STDY5834896</strain>
    </source>
</reference>
<dbReference type="PANTHER" id="PTHR34512">
    <property type="entry name" value="CELL SURFACE PROTEIN"/>
    <property type="match status" value="1"/>
</dbReference>
<keyword evidence="3" id="KW-0732">Signal</keyword>
<protein>
    <submittedName>
        <fullName evidence="4">Uncharacterized protein</fullName>
    </submittedName>
</protein>
<feature type="signal peptide" evidence="3">
    <location>
        <begin position="1"/>
        <end position="29"/>
    </location>
</feature>
<evidence type="ECO:0000256" key="1">
    <source>
        <dbReference type="SAM" id="MobiDB-lite"/>
    </source>
</evidence>
<evidence type="ECO:0000256" key="3">
    <source>
        <dbReference type="SAM" id="SignalP"/>
    </source>
</evidence>
<feature type="chain" id="PRO_5008738390" evidence="3">
    <location>
        <begin position="30"/>
        <end position="847"/>
    </location>
</feature>
<dbReference type="InterPro" id="IPR011047">
    <property type="entry name" value="Quinoprotein_ADH-like_sf"/>
</dbReference>
<dbReference type="AlphaFoldDB" id="A0A1C6K6H7"/>
<dbReference type="InterPro" id="IPR015943">
    <property type="entry name" value="WD40/YVTN_repeat-like_dom_sf"/>
</dbReference>
<proteinExistence type="predicted"/>
<keyword evidence="2" id="KW-0472">Membrane</keyword>
<gene>
    <name evidence="4" type="ORF">SAMEA3545359_02691</name>
</gene>
<evidence type="ECO:0000313" key="4">
    <source>
        <dbReference type="EMBL" id="SCJ89934.1"/>
    </source>
</evidence>
<dbReference type="Gene3D" id="2.130.10.10">
    <property type="entry name" value="YVTN repeat-like/Quinoprotein amine dehydrogenase"/>
    <property type="match status" value="1"/>
</dbReference>
<feature type="transmembrane region" description="Helical" evidence="2">
    <location>
        <begin position="821"/>
        <end position="841"/>
    </location>
</feature>
<dbReference type="PANTHER" id="PTHR34512:SF30">
    <property type="entry name" value="OUTER MEMBRANE PROTEIN ASSEMBLY FACTOR BAMB"/>
    <property type="match status" value="1"/>
</dbReference>
<feature type="compositionally biased region" description="Basic and acidic residues" evidence="1">
    <location>
        <begin position="796"/>
        <end position="814"/>
    </location>
</feature>
<name>A0A1C6K6H7_9FIRM</name>
<sequence>MKKSNCKKFSLLLVAAILFSALGIAPAAAAPTDETTLNWGQFLGNEELKGVTDAKIPQTGDDIALKWKSSLHSGNTMMNHISPTVVVGDSIYYYLTDPDETYTSASNRTLVKADAQTGTVQKKSAEFSCSGQLLPQIGSGDGLIFVFGGSSKSKLIAFDAETLDKVYESVDLDGAQIESPIMYHDGYVYAATYGTNQGRLYCFNARPTVNQGEEVSPEWSYKADDSAFFLWSGVEFVDDACVFTNTNGYITSVDKKTGDFIDRYQIPTEMQGGEKLTTTPYYYAKNNRLYVATAGTNGGVLGIRMNPDGSFDQDDIIKFVDTTSGTAIKSSVVVYNDRVYVCGGGGHGGSGAPMRVLDANDLHEIYNIPEIKAKGSVVLSTAYATKENGQEVYLYIIPYRNEYVTNHPGFQNKKYYENFYMYIVRDRQGQTEPVYEKVNLVGEGDDQMQGQDGEFCSQTFTVDKNGNLTIYLDSNYVFCFGNKQDTSIAGADVYNQIDRMPDPADYPYYNDFELRRIQERYNNLSAAEQAKVTNLDKLTEMLSVSSMTPEERLQQLNSGIASLPALDQITLEHADQIERLYTEYQKKSDKSDVVGADKLLAAYARIGQLQQESQAAALSTEIDVLPAVEKVSLKHEGEITALMSRLEALSAEAQAKVPNAAKLRTLHARIQAIHTQLNELDTLIKDTLTGPITLDSKTAMERAAKLTDGLLLEDLLTLSSYEQYFVPAAVDYTNLLIQELQKTGGTQSVDASNAEKVQSLLEEIEKYRALIPEDSAKYLQGAEDIEAASTKLEAYQKSHQNENTQKDKQDKKDNGVQTGDALPVAAALAALATAAVALGLLRKKAVK</sequence>